<evidence type="ECO:0000256" key="3">
    <source>
        <dbReference type="ARBA" id="ARBA00022729"/>
    </source>
</evidence>
<dbReference type="SUPFAM" id="SSF54534">
    <property type="entry name" value="FKBP-like"/>
    <property type="match status" value="1"/>
</dbReference>
<dbReference type="Pfam" id="PF00639">
    <property type="entry name" value="Rotamase"/>
    <property type="match status" value="1"/>
</dbReference>
<evidence type="ECO:0000256" key="2">
    <source>
        <dbReference type="ARBA" id="ARBA00013194"/>
    </source>
</evidence>
<dbReference type="Proteomes" id="UP000281813">
    <property type="component" value="Unassembled WGS sequence"/>
</dbReference>
<dbReference type="InterPro" id="IPR023058">
    <property type="entry name" value="PPIase_PpiC_CS"/>
</dbReference>
<dbReference type="GO" id="GO:0003755">
    <property type="term" value="F:peptidyl-prolyl cis-trans isomerase activity"/>
    <property type="evidence" value="ECO:0007669"/>
    <property type="project" value="UniProtKB-KW"/>
</dbReference>
<dbReference type="Gene3D" id="3.10.50.40">
    <property type="match status" value="1"/>
</dbReference>
<evidence type="ECO:0000256" key="4">
    <source>
        <dbReference type="ARBA" id="ARBA00023110"/>
    </source>
</evidence>
<protein>
    <recommendedName>
        <fullName evidence="2">peptidylprolyl isomerase</fullName>
        <ecNumber evidence="2">5.2.1.8</ecNumber>
    </recommendedName>
</protein>
<comment type="catalytic activity">
    <reaction evidence="1">
        <text>[protein]-peptidylproline (omega=180) = [protein]-peptidylproline (omega=0)</text>
        <dbReference type="Rhea" id="RHEA:16237"/>
        <dbReference type="Rhea" id="RHEA-COMP:10747"/>
        <dbReference type="Rhea" id="RHEA-COMP:10748"/>
        <dbReference type="ChEBI" id="CHEBI:83833"/>
        <dbReference type="ChEBI" id="CHEBI:83834"/>
        <dbReference type="EC" id="5.2.1.8"/>
    </reaction>
</comment>
<keyword evidence="9" id="KW-1185">Reference proteome</keyword>
<proteinExistence type="predicted"/>
<dbReference type="AlphaFoldDB" id="A0A494YUD5"/>
<dbReference type="PROSITE" id="PS01096">
    <property type="entry name" value="PPIC_PPIASE_1"/>
    <property type="match status" value="1"/>
</dbReference>
<evidence type="ECO:0000259" key="7">
    <source>
        <dbReference type="PROSITE" id="PS50198"/>
    </source>
</evidence>
<organism evidence="8 9">
    <name type="scientific">Oceanobacillus bengalensis</name>
    <dbReference type="NCBI Taxonomy" id="1435466"/>
    <lineage>
        <taxon>Bacteria</taxon>
        <taxon>Bacillati</taxon>
        <taxon>Bacillota</taxon>
        <taxon>Bacilli</taxon>
        <taxon>Bacillales</taxon>
        <taxon>Bacillaceae</taxon>
        <taxon>Oceanobacillus</taxon>
    </lineage>
</organism>
<keyword evidence="4 6" id="KW-0697">Rotamase</keyword>
<dbReference type="Gene3D" id="1.10.4030.10">
    <property type="entry name" value="Porin chaperone SurA, peptide-binding domain"/>
    <property type="match status" value="1"/>
</dbReference>
<dbReference type="InterPro" id="IPR050245">
    <property type="entry name" value="PrsA_foldase"/>
</dbReference>
<evidence type="ECO:0000256" key="1">
    <source>
        <dbReference type="ARBA" id="ARBA00000971"/>
    </source>
</evidence>
<accession>A0A494YUD5</accession>
<feature type="domain" description="PpiC" evidence="7">
    <location>
        <begin position="162"/>
        <end position="254"/>
    </location>
</feature>
<evidence type="ECO:0000256" key="6">
    <source>
        <dbReference type="PROSITE-ProRule" id="PRU00278"/>
    </source>
</evidence>
<dbReference type="RefSeq" id="WP_121133263.1">
    <property type="nucleotide sequence ID" value="NZ_JBHUFK010000008.1"/>
</dbReference>
<keyword evidence="5 6" id="KW-0413">Isomerase</keyword>
<dbReference type="InterPro" id="IPR046357">
    <property type="entry name" value="PPIase_dom_sf"/>
</dbReference>
<dbReference type="InterPro" id="IPR027304">
    <property type="entry name" value="Trigger_fact/SurA_dom_sf"/>
</dbReference>
<name>A0A494YUD5_9BACI</name>
<reference evidence="8 9" key="1">
    <citation type="journal article" date="2015" name="Antonie Van Leeuwenhoek">
        <title>Oceanobacillus bengalensis sp. nov., a bacterium isolated from seawater of the Bay of Bengal.</title>
        <authorList>
            <person name="Yongchang O."/>
            <person name="Xiang W."/>
            <person name="Wang G."/>
        </authorList>
    </citation>
    <scope>NUCLEOTIDE SEQUENCE [LARGE SCALE GENOMIC DNA]</scope>
    <source>
        <strain evidence="8 9">MCCC 1K00260</strain>
    </source>
</reference>
<keyword evidence="3" id="KW-0732">Signal</keyword>
<dbReference type="SUPFAM" id="SSF109998">
    <property type="entry name" value="Triger factor/SurA peptide-binding domain-like"/>
    <property type="match status" value="1"/>
</dbReference>
<dbReference type="EC" id="5.2.1.8" evidence="2"/>
<dbReference type="PANTHER" id="PTHR47245:SF1">
    <property type="entry name" value="FOLDASE PROTEIN PRSA"/>
    <property type="match status" value="1"/>
</dbReference>
<gene>
    <name evidence="8" type="ORF">D8M05_15130</name>
</gene>
<evidence type="ECO:0000313" key="8">
    <source>
        <dbReference type="EMBL" id="RKQ13709.1"/>
    </source>
</evidence>
<evidence type="ECO:0000313" key="9">
    <source>
        <dbReference type="Proteomes" id="UP000281813"/>
    </source>
</evidence>
<dbReference type="EMBL" id="RBZO01000027">
    <property type="protein sequence ID" value="RKQ13709.1"/>
    <property type="molecule type" value="Genomic_DNA"/>
</dbReference>
<dbReference type="InterPro" id="IPR000297">
    <property type="entry name" value="PPIase_PpiC"/>
</dbReference>
<dbReference type="PANTHER" id="PTHR47245">
    <property type="entry name" value="PEPTIDYLPROLYL ISOMERASE"/>
    <property type="match status" value="1"/>
</dbReference>
<sequence length="300" mass="34751">MSRKLLLAIIVVLLVTNIASILIMSNEGSVDVDDIEGKKVNVKDAVATINDEEITYEEWINTLKGSYGKSQLQAMIDRFVVKQLAEERNIQIDEKVIEREIALLTTMQGVVSEESREKMEARWRDEIIYRYQLEQLLTMNTDISEEELRHFYTINGDQYNFNSAMQISHILVDTFDAAEKVMQELNDGATFSLLAKEYSNDEETKDDGGYLGFIHTNSQFFPNGYEDVAAEIDEYTYSEPFQSDNGVAIIYLHRKLPSINFTYEEMKPYVKSELALQEEKQSLHARSLWEELDINWIYDE</sequence>
<comment type="caution">
    <text evidence="8">The sequence shown here is derived from an EMBL/GenBank/DDBJ whole genome shotgun (WGS) entry which is preliminary data.</text>
</comment>
<evidence type="ECO:0000256" key="5">
    <source>
        <dbReference type="ARBA" id="ARBA00023235"/>
    </source>
</evidence>
<dbReference type="OrthoDB" id="2677468at2"/>
<dbReference type="PROSITE" id="PS50198">
    <property type="entry name" value="PPIC_PPIASE_2"/>
    <property type="match status" value="1"/>
</dbReference>